<feature type="compositionally biased region" description="Low complexity" evidence="1">
    <location>
        <begin position="1156"/>
        <end position="1193"/>
    </location>
</feature>
<proteinExistence type="predicted"/>
<feature type="region of interest" description="Disordered" evidence="1">
    <location>
        <begin position="523"/>
        <end position="606"/>
    </location>
</feature>
<feature type="compositionally biased region" description="Polar residues" evidence="1">
    <location>
        <begin position="1194"/>
        <end position="1206"/>
    </location>
</feature>
<dbReference type="EMBL" id="JAFEUZ010000033">
    <property type="protein sequence ID" value="KAG5469529.1"/>
    <property type="molecule type" value="Genomic_DNA"/>
</dbReference>
<reference evidence="3" key="1">
    <citation type="journal article" date="2021" name="Microbiol. Resour. Announc.">
        <title>LGAAP: Leishmaniinae Genome Assembly and Annotation Pipeline.</title>
        <authorList>
            <person name="Almutairi H."/>
            <person name="Urbaniak M.D."/>
            <person name="Bates M.D."/>
            <person name="Jariyapan N."/>
            <person name="Kwakye-Nuako G."/>
            <person name="Thomaz-Soccol V."/>
            <person name="Al-Salem W.S."/>
            <person name="Dillon R.J."/>
            <person name="Bates P.A."/>
            <person name="Gatherer D."/>
        </authorList>
    </citation>
    <scope>NUCLEOTIDE SEQUENCE [LARGE SCALE GENOMIC DNA]</scope>
</reference>
<feature type="compositionally biased region" description="Low complexity" evidence="1">
    <location>
        <begin position="1223"/>
        <end position="1237"/>
    </location>
</feature>
<keyword evidence="3" id="KW-1185">Reference proteome</keyword>
<protein>
    <submittedName>
        <fullName evidence="2">Uncharacterized protein</fullName>
    </submittedName>
</protein>
<evidence type="ECO:0000313" key="2">
    <source>
        <dbReference type="EMBL" id="KAG5469529.1"/>
    </source>
</evidence>
<feature type="compositionally biased region" description="Gly residues" evidence="1">
    <location>
        <begin position="1550"/>
        <end position="1587"/>
    </location>
</feature>
<dbReference type="Proteomes" id="UP000673552">
    <property type="component" value="Unassembled WGS sequence"/>
</dbReference>
<evidence type="ECO:0000256" key="1">
    <source>
        <dbReference type="SAM" id="MobiDB-lite"/>
    </source>
</evidence>
<organism evidence="2 3">
    <name type="scientific">Leishmania martiniquensis</name>
    <dbReference type="NCBI Taxonomy" id="1580590"/>
    <lineage>
        <taxon>Eukaryota</taxon>
        <taxon>Discoba</taxon>
        <taxon>Euglenozoa</taxon>
        <taxon>Kinetoplastea</taxon>
        <taxon>Metakinetoplastina</taxon>
        <taxon>Trypanosomatida</taxon>
        <taxon>Trypanosomatidae</taxon>
        <taxon>Leishmaniinae</taxon>
        <taxon>Leishmania</taxon>
    </lineage>
</organism>
<feature type="compositionally biased region" description="Polar residues" evidence="1">
    <location>
        <begin position="1437"/>
        <end position="1447"/>
    </location>
</feature>
<feature type="region of interest" description="Disordered" evidence="1">
    <location>
        <begin position="1156"/>
        <end position="1237"/>
    </location>
</feature>
<evidence type="ECO:0000313" key="3">
    <source>
        <dbReference type="Proteomes" id="UP000673552"/>
    </source>
</evidence>
<dbReference type="RefSeq" id="XP_067175702.1">
    <property type="nucleotide sequence ID" value="XM_067320327.1"/>
</dbReference>
<reference evidence="3" key="2">
    <citation type="journal article" date="2021" name="Sci. Data">
        <title>Chromosome-scale genome sequencing, assembly and annotation of six genomes from subfamily Leishmaniinae.</title>
        <authorList>
            <person name="Almutairi H."/>
            <person name="Urbaniak M.D."/>
            <person name="Bates M.D."/>
            <person name="Jariyapan N."/>
            <person name="Kwakye-Nuako G."/>
            <person name="Thomaz Soccol V."/>
            <person name="Al-Salem W.S."/>
            <person name="Dillon R.J."/>
            <person name="Bates P.A."/>
            <person name="Gatherer D."/>
        </authorList>
    </citation>
    <scope>NUCLEOTIDE SEQUENCE [LARGE SCALE GENOMIC DNA]</scope>
</reference>
<feature type="compositionally biased region" description="Low complexity" evidence="1">
    <location>
        <begin position="1394"/>
        <end position="1404"/>
    </location>
</feature>
<feature type="region of interest" description="Disordered" evidence="1">
    <location>
        <begin position="490"/>
        <end position="510"/>
    </location>
</feature>
<sequence>MTSLDVDTHEAEPLMEELAPSEAATWSTETFLRFSSFRDAYRAWHETAGFFQWLESSDYAVTLLAASNLRPLRFITRERGPMPRASSSHDVGTRAVHLMLCAPCCNITVVLSEEERRALTKLARVFPFHVRLNGVATRKEGSNTAVVHTTELEWQHGIIAGLLARAHREDCAWRDRHAADAKGSETEDTAVPCARQILLGSASLCVTESTTVRCFCAALKLRSTGAETSTNAAARVRCLLPRGTPPSVVRQWMEETLAVLEPAPSAVGSEATSVAPRLRYSGSNANERILQLFFTPKKRPRPETISGGAVSEAGVTGEAVLQYMALLMSLYGYIAVSANDTRPVEAGTSDAEDAASGHEAVAARARSRRSPPLDGPQCDCPSTIRRPTDEGGGSRRTHRETVTQSEIMSDADTMRLLGWRLRCQFCACGPPIMAVREGVTTITTAAVTVTRTMESVCTPTGTTAPPSAHAFCEEARVALEEEAHALPLDRGMGGAVKCGRGASSSGGSEDVLGTLAEVEAALRSADRSQRSDQLESEVEAREEGDEDAVPNTTQLPPPARSSVDEENDDHEAESVYTGSEVDRSVGREEGVPAKAGSGDAFGSGAAPLDEQRTQMSMDVALSQAEATAPPVAAAADYTAVTSPPALNTATTKTVMRRATRSVTTITITFSKRPTLQEGSQQPRVDVATVGHHDSCPWSRLFLTDAIDATALAAPQRFMDFTWSVGTDSDAVGEESVTNGSNDASSSVPTPGEQAACDAHDAAGRASADGEGLLVEPRDPPPLAGKRSHRTILILRFLLPEVERLITAWRLSEEWERTQPSGYLRHPLWRTWLTSQTLHPVHTESADGVMEQYLRTLERHLMPPPCTAEEVEMCEAHPIAAANDRSRDRSVRRQPGAGTMVNAEREALGSLGRLCVTIGAPLYSSNFTSSSQTLGAAWDVATRSLHECFASGKRATGSGTAARSGEARRLLSEGLRSLLQVSGASAAQGATVGSEAGLKGAITSAANEESREREEGAAVCAFLRTVEARYADSISHEGGSNASRFGLALQREAVPRALHELASFLYPTMETRAADGTSPTEAPVYVVKVAPGSANASPSLGLSDADRSCVMQYLQGMHRIAQEEHLQLQRMREKRQEVPRLADAKATAAVRIPAPSAAAAAASTPSAPAGRAPPAHSNSGKGRGGQQQRSKGNKAPNSSPHQPQLPNEKQRPPVLQPPPSHGNSTVPSSYPSCPSSVSSVFPAELRHSRGPALPSLGYDNLPWASSQLFLQGSTEVSPPPQLSPALHQPHSMMVNNALHPMRASPKGQAGGTGPFDPPSNISLFPAPNVTPGTGQDPIFPGSSRGGRELARAGFADDDGTFFSAMHPFGWSPFPPGPSEGDSATSMTAALYARQPGAAPPSVRVGGPPPRGSDSVLGSVNASNLSSDSGSAAEDVRLSNWSNSSTSQIPAHGGGGSRGVSCQSASPVLRRDGAGGGNRRAGGAAAPSVLGAAAPLSAASQKASMPATSRARGSKQNLQPPAPNSQPSPKVRGGSPALGGGGSNVHAPPARIGGGGRSGQGRGRGGGQRRGGGGRGGVAGAGSGFRRGG</sequence>
<dbReference type="OrthoDB" id="267643at2759"/>
<feature type="region of interest" description="Disordered" evidence="1">
    <location>
        <begin position="731"/>
        <end position="781"/>
    </location>
</feature>
<name>A0A836GA69_9TRYP</name>
<dbReference type="GeneID" id="92512839"/>
<feature type="compositionally biased region" description="Basic and acidic residues" evidence="1">
    <location>
        <begin position="524"/>
        <end position="541"/>
    </location>
</feature>
<feature type="region of interest" description="Disordered" evidence="1">
    <location>
        <begin position="344"/>
        <end position="403"/>
    </location>
</feature>
<comment type="caution">
    <text evidence="2">The sequence shown here is derived from an EMBL/GenBank/DDBJ whole genome shotgun (WGS) entry which is preliminary data.</text>
</comment>
<feature type="compositionally biased region" description="Low complexity" evidence="1">
    <location>
        <begin position="1479"/>
        <end position="1498"/>
    </location>
</feature>
<feature type="compositionally biased region" description="Polar residues" evidence="1">
    <location>
        <begin position="735"/>
        <end position="748"/>
    </location>
</feature>
<dbReference type="KEGG" id="lmat:92512839"/>
<feature type="compositionally biased region" description="Polar residues" evidence="1">
    <location>
        <begin position="1414"/>
        <end position="1428"/>
    </location>
</feature>
<feature type="compositionally biased region" description="Low complexity" evidence="1">
    <location>
        <begin position="593"/>
        <end position="606"/>
    </location>
</feature>
<accession>A0A836GA69</accession>
<gene>
    <name evidence="2" type="ORF">LSCM1_02752</name>
</gene>
<feature type="compositionally biased region" description="Basic and acidic residues" evidence="1">
    <location>
        <begin position="580"/>
        <end position="591"/>
    </location>
</feature>
<feature type="region of interest" description="Disordered" evidence="1">
    <location>
        <begin position="1393"/>
        <end position="1587"/>
    </location>
</feature>